<sequence>MPSGTTEGRPQRLVLYHRRETYAEKLDRNWSEILQELRILQTGLQLIGGFLLILPFQARFTVLDSYARTLYLVLVVAAAVAILVVLTPLSVHRRLFRRQVKNRLVTSGVWAAKVGLGLAGLLIVGTCSLIFDVVMGLWQSWVVAGALAFLCLTLFLGLPAVIVRRPEPTPIPETEVIRRLPAHEGEPGAEDGGIGPPRDIDAV</sequence>
<evidence type="ECO:0000256" key="1">
    <source>
        <dbReference type="SAM" id="MobiDB-lite"/>
    </source>
</evidence>
<keyword evidence="2" id="KW-0472">Membrane</keyword>
<reference evidence="3 4" key="1">
    <citation type="journal article" date="2021" name="J. Biosci. Bioeng.">
        <title>Identification and characterization of a chc gene cluster responsible for the aromatization pathway of cyclohexanecarboxylate degradation in Sinomonas cyclohexanicum ATCC 51369.</title>
        <authorList>
            <person name="Yamamoto T."/>
            <person name="Hasegawa Y."/>
            <person name="Lau P.C.K."/>
            <person name="Iwaki H."/>
        </authorList>
    </citation>
    <scope>NUCLEOTIDE SEQUENCE [LARGE SCALE GENOMIC DNA]</scope>
    <source>
        <strain evidence="3 4">ATCC 51369</strain>
    </source>
</reference>
<keyword evidence="2" id="KW-1133">Transmembrane helix</keyword>
<dbReference type="Pfam" id="PF19853">
    <property type="entry name" value="DUF6328"/>
    <property type="match status" value="1"/>
</dbReference>
<protein>
    <recommendedName>
        <fullName evidence="5">Sodium:proton antiporter</fullName>
    </recommendedName>
</protein>
<feature type="region of interest" description="Disordered" evidence="1">
    <location>
        <begin position="174"/>
        <end position="203"/>
    </location>
</feature>
<name>A0ABN6FE15_SINCY</name>
<proteinExistence type="predicted"/>
<keyword evidence="2" id="KW-0812">Transmembrane</keyword>
<accession>A0ABN6FE15</accession>
<gene>
    <name evidence="3" type="ORF">SCMU_07700</name>
</gene>
<feature type="transmembrane region" description="Helical" evidence="2">
    <location>
        <begin position="137"/>
        <end position="163"/>
    </location>
</feature>
<feature type="transmembrane region" description="Helical" evidence="2">
    <location>
        <begin position="70"/>
        <end position="89"/>
    </location>
</feature>
<feature type="transmembrane region" description="Helical" evidence="2">
    <location>
        <begin position="110"/>
        <end position="131"/>
    </location>
</feature>
<organism evidence="3 4">
    <name type="scientific">Sinomonas cyclohexanicum</name>
    <name type="common">Corynebacterium cyclohexanicum</name>
    <dbReference type="NCBI Taxonomy" id="322009"/>
    <lineage>
        <taxon>Bacteria</taxon>
        <taxon>Bacillati</taxon>
        <taxon>Actinomycetota</taxon>
        <taxon>Actinomycetes</taxon>
        <taxon>Micrococcales</taxon>
        <taxon>Micrococcaceae</taxon>
        <taxon>Sinomonas</taxon>
    </lineage>
</organism>
<keyword evidence="4" id="KW-1185">Reference proteome</keyword>
<evidence type="ECO:0000313" key="4">
    <source>
        <dbReference type="Proteomes" id="UP001319861"/>
    </source>
</evidence>
<dbReference type="EMBL" id="AP024525">
    <property type="protein sequence ID" value="BCT74928.1"/>
    <property type="molecule type" value="Genomic_DNA"/>
</dbReference>
<dbReference type="InterPro" id="IPR046291">
    <property type="entry name" value="DUF6328"/>
</dbReference>
<feature type="compositionally biased region" description="Basic and acidic residues" evidence="1">
    <location>
        <begin position="175"/>
        <end position="186"/>
    </location>
</feature>
<feature type="transmembrane region" description="Helical" evidence="2">
    <location>
        <begin position="37"/>
        <end position="58"/>
    </location>
</feature>
<evidence type="ECO:0000313" key="3">
    <source>
        <dbReference type="EMBL" id="BCT74928.1"/>
    </source>
</evidence>
<dbReference type="RefSeq" id="WP_229231697.1">
    <property type="nucleotide sequence ID" value="NZ_AP024525.1"/>
</dbReference>
<dbReference type="Proteomes" id="UP001319861">
    <property type="component" value="Chromosome"/>
</dbReference>
<evidence type="ECO:0008006" key="5">
    <source>
        <dbReference type="Google" id="ProtNLM"/>
    </source>
</evidence>
<evidence type="ECO:0000256" key="2">
    <source>
        <dbReference type="SAM" id="Phobius"/>
    </source>
</evidence>